<organism evidence="1 2">
    <name type="scientific">Smallanthus sonchifolius</name>
    <dbReference type="NCBI Taxonomy" id="185202"/>
    <lineage>
        <taxon>Eukaryota</taxon>
        <taxon>Viridiplantae</taxon>
        <taxon>Streptophyta</taxon>
        <taxon>Embryophyta</taxon>
        <taxon>Tracheophyta</taxon>
        <taxon>Spermatophyta</taxon>
        <taxon>Magnoliopsida</taxon>
        <taxon>eudicotyledons</taxon>
        <taxon>Gunneridae</taxon>
        <taxon>Pentapetalae</taxon>
        <taxon>asterids</taxon>
        <taxon>campanulids</taxon>
        <taxon>Asterales</taxon>
        <taxon>Asteraceae</taxon>
        <taxon>Asteroideae</taxon>
        <taxon>Heliantheae alliance</taxon>
        <taxon>Millerieae</taxon>
        <taxon>Smallanthus</taxon>
    </lineage>
</organism>
<keyword evidence="2" id="KW-1185">Reference proteome</keyword>
<evidence type="ECO:0000313" key="2">
    <source>
        <dbReference type="Proteomes" id="UP001056120"/>
    </source>
</evidence>
<sequence>MKKPADEVESHYEKEKKMKEDTLDVIKYPIPSNFRLGMTQEFENTEETIIKYNDERMMLVSNEETPQQKQDEEGKNAGEHNRRNPTRLKNATEILRSPCLIRPVDITKTEGMLTNKYLSDADRNKMFTENLYWV</sequence>
<dbReference type="EMBL" id="CM042044">
    <property type="protein sequence ID" value="KAI3687037.1"/>
    <property type="molecule type" value="Genomic_DNA"/>
</dbReference>
<comment type="caution">
    <text evidence="1">The sequence shown here is derived from an EMBL/GenBank/DDBJ whole genome shotgun (WGS) entry which is preliminary data.</text>
</comment>
<reference evidence="1 2" key="2">
    <citation type="journal article" date="2022" name="Mol. Ecol. Resour.">
        <title>The genomes of chicory, endive, great burdock and yacon provide insights into Asteraceae paleo-polyploidization history and plant inulin production.</title>
        <authorList>
            <person name="Fan W."/>
            <person name="Wang S."/>
            <person name="Wang H."/>
            <person name="Wang A."/>
            <person name="Jiang F."/>
            <person name="Liu H."/>
            <person name="Zhao H."/>
            <person name="Xu D."/>
            <person name="Zhang Y."/>
        </authorList>
    </citation>
    <scope>NUCLEOTIDE SEQUENCE [LARGE SCALE GENOMIC DNA]</scope>
    <source>
        <strain evidence="2">cv. Yunnan</strain>
        <tissue evidence="1">Leaves</tissue>
    </source>
</reference>
<accession>A0ACB8YMV6</accession>
<gene>
    <name evidence="1" type="ORF">L1987_80727</name>
</gene>
<evidence type="ECO:0000313" key="1">
    <source>
        <dbReference type="EMBL" id="KAI3687037.1"/>
    </source>
</evidence>
<reference evidence="2" key="1">
    <citation type="journal article" date="2022" name="Mol. Ecol. Resour.">
        <title>The genomes of chicory, endive, great burdock and yacon provide insights into Asteraceae palaeo-polyploidization history and plant inulin production.</title>
        <authorList>
            <person name="Fan W."/>
            <person name="Wang S."/>
            <person name="Wang H."/>
            <person name="Wang A."/>
            <person name="Jiang F."/>
            <person name="Liu H."/>
            <person name="Zhao H."/>
            <person name="Xu D."/>
            <person name="Zhang Y."/>
        </authorList>
    </citation>
    <scope>NUCLEOTIDE SEQUENCE [LARGE SCALE GENOMIC DNA]</scope>
    <source>
        <strain evidence="2">cv. Yunnan</strain>
    </source>
</reference>
<dbReference type="Proteomes" id="UP001056120">
    <property type="component" value="Linkage Group LG27"/>
</dbReference>
<proteinExistence type="predicted"/>
<name>A0ACB8YMV6_9ASTR</name>
<protein>
    <submittedName>
        <fullName evidence="1">Uncharacterized protein</fullName>
    </submittedName>
</protein>